<proteinExistence type="predicted"/>
<dbReference type="AlphaFoldDB" id="A0A971M4Z1"/>
<accession>A0A971M4Z1</accession>
<dbReference type="PANTHER" id="PTHR36456">
    <property type="entry name" value="UPF0232 PROTEIN SCO3875"/>
    <property type="match status" value="1"/>
</dbReference>
<dbReference type="PANTHER" id="PTHR36456:SF1">
    <property type="entry name" value="UPF0232 PROTEIN SCO3875"/>
    <property type="match status" value="1"/>
</dbReference>
<name>A0A971M4Z1_9BACT</name>
<reference evidence="1" key="2">
    <citation type="submission" date="2020-01" db="EMBL/GenBank/DDBJ databases">
        <authorList>
            <person name="Campanaro S."/>
        </authorList>
    </citation>
    <scope>NUCLEOTIDE SEQUENCE</scope>
    <source>
        <strain evidence="1">AS06rmzACSIP_7</strain>
    </source>
</reference>
<evidence type="ECO:0000313" key="1">
    <source>
        <dbReference type="EMBL" id="NLW35879.1"/>
    </source>
</evidence>
<reference evidence="1" key="1">
    <citation type="journal article" date="2020" name="Biotechnol. Biofuels">
        <title>New insights from the biogas microbiome by comprehensive genome-resolved metagenomics of nearly 1600 species originating from multiple anaerobic digesters.</title>
        <authorList>
            <person name="Campanaro S."/>
            <person name="Treu L."/>
            <person name="Rodriguez-R L.M."/>
            <person name="Kovalovszki A."/>
            <person name="Ziels R.M."/>
            <person name="Maus I."/>
            <person name="Zhu X."/>
            <person name="Kougias P.G."/>
            <person name="Basile A."/>
            <person name="Luo G."/>
            <person name="Schluter A."/>
            <person name="Konstantinidis K.T."/>
            <person name="Angelidaki I."/>
        </authorList>
    </citation>
    <scope>NUCLEOTIDE SEQUENCE</scope>
    <source>
        <strain evidence="1">AS06rmzACSIP_7</strain>
    </source>
</reference>
<dbReference type="Pfam" id="PF05258">
    <property type="entry name" value="DciA"/>
    <property type="match status" value="1"/>
</dbReference>
<evidence type="ECO:0000313" key="2">
    <source>
        <dbReference type="Proteomes" id="UP000777265"/>
    </source>
</evidence>
<organism evidence="1 2">
    <name type="scientific">Syntrophorhabdus aromaticivorans</name>
    <dbReference type="NCBI Taxonomy" id="328301"/>
    <lineage>
        <taxon>Bacteria</taxon>
        <taxon>Pseudomonadati</taxon>
        <taxon>Thermodesulfobacteriota</taxon>
        <taxon>Syntrophorhabdia</taxon>
        <taxon>Syntrophorhabdales</taxon>
        <taxon>Syntrophorhabdaceae</taxon>
        <taxon>Syntrophorhabdus</taxon>
    </lineage>
</organism>
<dbReference type="InterPro" id="IPR007922">
    <property type="entry name" value="DciA-like"/>
</dbReference>
<dbReference type="Proteomes" id="UP000777265">
    <property type="component" value="Unassembled WGS sequence"/>
</dbReference>
<comment type="caution">
    <text evidence="1">The sequence shown here is derived from an EMBL/GenBank/DDBJ whole genome shotgun (WGS) entry which is preliminary data.</text>
</comment>
<dbReference type="EMBL" id="JAAYEE010000180">
    <property type="protein sequence ID" value="NLW35879.1"/>
    <property type="molecule type" value="Genomic_DNA"/>
</dbReference>
<protein>
    <submittedName>
        <fullName evidence="1">DUF721 domain-containing protein</fullName>
    </submittedName>
</protein>
<sequence>MAFYSLQSILKKVLRDAKLPVNLDAYKVFHLWEEIAGEHLAGHATPVRIDERILYVEVDDPVWLTQLRYMKGDILSKIGRRIKRGVFRDIRFFLKNG</sequence>
<gene>
    <name evidence="1" type="ORF">GXY80_10430</name>
</gene>